<dbReference type="GO" id="GO:0004519">
    <property type="term" value="F:endonuclease activity"/>
    <property type="evidence" value="ECO:0007669"/>
    <property type="project" value="UniProtKB-KW"/>
</dbReference>
<keyword evidence="7" id="KW-1035">Host cytoplasm</keyword>
<dbReference type="InterPro" id="IPR034720">
    <property type="entry name" value="Viral_alk_exo"/>
</dbReference>
<sequence>MSTLVPMADVDELEDPMEEMTSYTFARFLRSPEIEDFVRDLDRPPQMPAMRYVYLYCLCKQIQEFSGETGFCDFVSSLIQENDSQESPSLVSIYRGLQEATDEQKTVLCSYVESMTRGQSENLMWDILRNGIISSSKLLSTIKNGPTKVFEPAPISTNHYFGGPVAFGLRCEDTVKDIVCKLICGDAAANRQFGFMISPTDGIFGVSLDLCVNVESRGDFIVFTDRSCIYEIKCRFKYLFSKSEFDPIYPSYTALYDKPCKRSFIRFINSIARPTVEYVPDGRLPSEGDYLLTQDEAWHLKEVRKRKLGPGHDQVAAALAANRGVESMLYVMTDPSENAGRIGIKDRVPVNIFINPRHNYFYQVLLQYKIVGDYVRHSGGGAADRDCQPRVNIVTAFFRKRSPLDPPTCTLGSDLLLDASVEIPVAVLVTPVVLPDSVIRETLNAAAGSWKAYADNTFDTAPWVPSGLFAGDESTP</sequence>
<dbReference type="KEGG" id="vg:65099675"/>
<organism evidence="8 9">
    <name type="scientific">macacine gammaherpesvirus 10</name>
    <dbReference type="NCBI Taxonomy" id="2560569"/>
    <lineage>
        <taxon>Viruses</taxon>
        <taxon>Duplodnaviria</taxon>
        <taxon>Heunggongvirae</taxon>
        <taxon>Peploviricota</taxon>
        <taxon>Herviviricetes</taxon>
        <taxon>Herpesvirales</taxon>
        <taxon>Orthoherpesviridae</taxon>
        <taxon>Gammaherpesvirinae</taxon>
        <taxon>Lymphocryptovirus</taxon>
        <taxon>Lymphocryptovirus macacinegamma10</taxon>
    </lineage>
</organism>
<keyword evidence="9" id="KW-1185">Reference proteome</keyword>
<dbReference type="RefSeq" id="YP_010084678.1">
    <property type="nucleotide sequence ID" value="NC_055142.1"/>
</dbReference>
<accession>A0A0S0E003</accession>
<dbReference type="Pfam" id="PF01771">
    <property type="entry name" value="Viral_alk_exo"/>
    <property type="match status" value="1"/>
</dbReference>
<evidence type="ECO:0000313" key="9">
    <source>
        <dbReference type="Proteomes" id="UP000147540"/>
    </source>
</evidence>
<dbReference type="SUPFAM" id="SSF52980">
    <property type="entry name" value="Restriction endonuclease-like"/>
    <property type="match status" value="1"/>
</dbReference>
<evidence type="ECO:0000256" key="4">
    <source>
        <dbReference type="ARBA" id="ARBA00022759"/>
    </source>
</evidence>
<dbReference type="InterPro" id="IPR001616">
    <property type="entry name" value="Herpes_alk_exo"/>
</dbReference>
<reference evidence="8 9" key="1">
    <citation type="journal article" date="2015" name="Virology">
        <title>The genomic sequence of lymphocryptovirus from cynomolgus macaque.</title>
        <authorList>
            <person name="Kamperschroer C."/>
            <person name="Gosink M.M."/>
            <person name="Kumpf S.W."/>
            <person name="O'Donnell L.M."/>
            <person name="Tartaro K.R."/>
        </authorList>
    </citation>
    <scope>NUCLEOTIDE SEQUENCE [LARGE SCALE GENOMIC DNA]</scope>
    <source>
        <strain evidence="8">Pfe-lcl-E3</strain>
    </source>
</reference>
<dbReference type="Proteomes" id="UP000147540">
    <property type="component" value="Segment"/>
</dbReference>
<evidence type="ECO:0000256" key="5">
    <source>
        <dbReference type="ARBA" id="ARBA00022801"/>
    </source>
</evidence>
<evidence type="ECO:0000256" key="2">
    <source>
        <dbReference type="ARBA" id="ARBA00022581"/>
    </source>
</evidence>
<name>A0A0S0E003_9GAMA</name>
<dbReference type="GO" id="GO:0003677">
    <property type="term" value="F:DNA binding"/>
    <property type="evidence" value="ECO:0007669"/>
    <property type="project" value="InterPro"/>
</dbReference>
<gene>
    <name evidence="8" type="primary">BGLF5</name>
</gene>
<dbReference type="HAMAP" id="MF_04009">
    <property type="entry name" value="HSV_AN"/>
    <property type="match status" value="1"/>
</dbReference>
<keyword evidence="1" id="KW-1048">Host nucleus</keyword>
<keyword evidence="2" id="KW-0945">Host-virus interaction</keyword>
<dbReference type="EMBL" id="KP676001">
    <property type="protein sequence ID" value="ALF03249.1"/>
    <property type="molecule type" value="Genomic_DNA"/>
</dbReference>
<proteinExistence type="inferred from homology"/>
<dbReference type="Gene3D" id="1.20.120.860">
    <property type="entry name" value="Herpesvirus alkaline exonuclease, N-terminal domain"/>
    <property type="match status" value="1"/>
</dbReference>
<dbReference type="GO" id="GO:0004527">
    <property type="term" value="F:exonuclease activity"/>
    <property type="evidence" value="ECO:0007669"/>
    <property type="project" value="UniProtKB-KW"/>
</dbReference>
<evidence type="ECO:0000256" key="3">
    <source>
        <dbReference type="ARBA" id="ARBA00022722"/>
    </source>
</evidence>
<dbReference type="PRINTS" id="PR00924">
    <property type="entry name" value="ALKEXNUCLASE"/>
</dbReference>
<evidence type="ECO:0000256" key="6">
    <source>
        <dbReference type="ARBA" id="ARBA00022839"/>
    </source>
</evidence>
<keyword evidence="5" id="KW-0378">Hydrolase</keyword>
<dbReference type="GeneID" id="65099675"/>
<keyword evidence="3" id="KW-0540">Nuclease</keyword>
<evidence type="ECO:0000256" key="7">
    <source>
        <dbReference type="ARBA" id="ARBA00023200"/>
    </source>
</evidence>
<protein>
    <submittedName>
        <fullName evidence="8">BGLF5</fullName>
    </submittedName>
</protein>
<keyword evidence="6" id="KW-0269">Exonuclease</keyword>
<keyword evidence="4" id="KW-0255">Endonuclease</keyword>
<evidence type="ECO:0000256" key="1">
    <source>
        <dbReference type="ARBA" id="ARBA00022562"/>
    </source>
</evidence>
<evidence type="ECO:0000313" key="8">
    <source>
        <dbReference type="EMBL" id="ALF03249.1"/>
    </source>
</evidence>
<dbReference type="InterPro" id="IPR011335">
    <property type="entry name" value="Restrct_endonuc-II-like"/>
</dbReference>